<proteinExistence type="predicted"/>
<dbReference type="OrthoDB" id="3050608at2759"/>
<gene>
    <name evidence="2" type="ORF">OH76DRAFT_1485523</name>
</gene>
<feature type="compositionally biased region" description="Basic and acidic residues" evidence="1">
    <location>
        <begin position="18"/>
        <end position="31"/>
    </location>
</feature>
<dbReference type="Proteomes" id="UP000256964">
    <property type="component" value="Unassembled WGS sequence"/>
</dbReference>
<protein>
    <submittedName>
        <fullName evidence="2">Uncharacterized protein</fullName>
    </submittedName>
</protein>
<evidence type="ECO:0000313" key="2">
    <source>
        <dbReference type="EMBL" id="RDX46450.1"/>
    </source>
</evidence>
<feature type="region of interest" description="Disordered" evidence="1">
    <location>
        <begin position="1"/>
        <end position="66"/>
    </location>
</feature>
<dbReference type="AlphaFoldDB" id="A0A371D1L9"/>
<keyword evidence="3" id="KW-1185">Reference proteome</keyword>
<feature type="compositionally biased region" description="Polar residues" evidence="1">
    <location>
        <begin position="1"/>
        <end position="17"/>
    </location>
</feature>
<feature type="compositionally biased region" description="Basic and acidic residues" evidence="1">
    <location>
        <begin position="45"/>
        <end position="58"/>
    </location>
</feature>
<name>A0A371D1L9_9APHY</name>
<reference evidence="2 3" key="1">
    <citation type="journal article" date="2018" name="Biotechnol. Biofuels">
        <title>Integrative visual omics of the white-rot fungus Polyporus brumalis exposes the biotechnological potential of its oxidative enzymes for delignifying raw plant biomass.</title>
        <authorList>
            <person name="Miyauchi S."/>
            <person name="Rancon A."/>
            <person name="Drula E."/>
            <person name="Hage H."/>
            <person name="Chaduli D."/>
            <person name="Favel A."/>
            <person name="Grisel S."/>
            <person name="Henrissat B."/>
            <person name="Herpoel-Gimbert I."/>
            <person name="Ruiz-Duenas F.J."/>
            <person name="Chevret D."/>
            <person name="Hainaut M."/>
            <person name="Lin J."/>
            <person name="Wang M."/>
            <person name="Pangilinan J."/>
            <person name="Lipzen A."/>
            <person name="Lesage-Meessen L."/>
            <person name="Navarro D."/>
            <person name="Riley R."/>
            <person name="Grigoriev I.V."/>
            <person name="Zhou S."/>
            <person name="Raouche S."/>
            <person name="Rosso M.N."/>
        </authorList>
    </citation>
    <scope>NUCLEOTIDE SEQUENCE [LARGE SCALE GENOMIC DNA]</scope>
    <source>
        <strain evidence="2 3">BRFM 1820</strain>
    </source>
</reference>
<dbReference type="EMBL" id="KZ857427">
    <property type="protein sequence ID" value="RDX46450.1"/>
    <property type="molecule type" value="Genomic_DNA"/>
</dbReference>
<accession>A0A371D1L9</accession>
<organism evidence="2 3">
    <name type="scientific">Lentinus brumalis</name>
    <dbReference type="NCBI Taxonomy" id="2498619"/>
    <lineage>
        <taxon>Eukaryota</taxon>
        <taxon>Fungi</taxon>
        <taxon>Dikarya</taxon>
        <taxon>Basidiomycota</taxon>
        <taxon>Agaricomycotina</taxon>
        <taxon>Agaricomycetes</taxon>
        <taxon>Polyporales</taxon>
        <taxon>Polyporaceae</taxon>
        <taxon>Lentinus</taxon>
    </lineage>
</organism>
<evidence type="ECO:0000256" key="1">
    <source>
        <dbReference type="SAM" id="MobiDB-lite"/>
    </source>
</evidence>
<evidence type="ECO:0000313" key="3">
    <source>
        <dbReference type="Proteomes" id="UP000256964"/>
    </source>
</evidence>
<sequence>MDSINNTSNTSGQQQGGEKQDWLDKGIESAGEKAGVNISNQNADKAGDFANKEVKSKEGFNLPGVH</sequence>